<dbReference type="InterPro" id="IPR003594">
    <property type="entry name" value="HATPase_dom"/>
</dbReference>
<dbReference type="AlphaFoldDB" id="X0T1V1"/>
<comment type="caution">
    <text evidence="9">The sequence shown here is derived from an EMBL/GenBank/DDBJ whole genome shotgun (WGS) entry which is preliminary data.</text>
</comment>
<dbReference type="Pfam" id="PF02518">
    <property type="entry name" value="HATPase_c"/>
    <property type="match status" value="1"/>
</dbReference>
<dbReference type="SMART" id="SM00387">
    <property type="entry name" value="HATPase_c"/>
    <property type="match status" value="1"/>
</dbReference>
<keyword evidence="6" id="KW-0902">Two-component regulatory system</keyword>
<dbReference type="GO" id="GO:0000155">
    <property type="term" value="F:phosphorelay sensor kinase activity"/>
    <property type="evidence" value="ECO:0007669"/>
    <property type="project" value="InterPro"/>
</dbReference>
<dbReference type="InterPro" id="IPR001610">
    <property type="entry name" value="PAC"/>
</dbReference>
<evidence type="ECO:0000256" key="5">
    <source>
        <dbReference type="ARBA" id="ARBA00022840"/>
    </source>
</evidence>
<evidence type="ECO:0000313" key="9">
    <source>
        <dbReference type="EMBL" id="GAF82152.1"/>
    </source>
</evidence>
<keyword evidence="2" id="KW-0808">Transferase</keyword>
<dbReference type="CDD" id="cd00082">
    <property type="entry name" value="HisKA"/>
    <property type="match status" value="1"/>
</dbReference>
<evidence type="ECO:0000259" key="8">
    <source>
        <dbReference type="PROSITE" id="PS50113"/>
    </source>
</evidence>
<dbReference type="Gene3D" id="1.10.287.130">
    <property type="match status" value="1"/>
</dbReference>
<dbReference type="PRINTS" id="PR00344">
    <property type="entry name" value="BCTRLSENSOR"/>
</dbReference>
<dbReference type="InterPro" id="IPR000700">
    <property type="entry name" value="PAS-assoc_C"/>
</dbReference>
<dbReference type="NCBIfam" id="TIGR00229">
    <property type="entry name" value="sensory_box"/>
    <property type="match status" value="1"/>
</dbReference>
<dbReference type="InterPro" id="IPR035965">
    <property type="entry name" value="PAS-like_dom_sf"/>
</dbReference>
<dbReference type="GO" id="GO:0005524">
    <property type="term" value="F:ATP binding"/>
    <property type="evidence" value="ECO:0007669"/>
    <property type="project" value="UniProtKB-KW"/>
</dbReference>
<evidence type="ECO:0000256" key="1">
    <source>
        <dbReference type="ARBA" id="ARBA00022553"/>
    </source>
</evidence>
<feature type="domain" description="PAC" evidence="8">
    <location>
        <begin position="1"/>
        <end position="50"/>
    </location>
</feature>
<evidence type="ECO:0000256" key="4">
    <source>
        <dbReference type="ARBA" id="ARBA00022777"/>
    </source>
</evidence>
<keyword evidence="4" id="KW-0418">Kinase</keyword>
<dbReference type="EMBL" id="BARS01002164">
    <property type="protein sequence ID" value="GAF82152.1"/>
    <property type="molecule type" value="Genomic_DNA"/>
</dbReference>
<dbReference type="SUPFAM" id="SSF47384">
    <property type="entry name" value="Homodimeric domain of signal transducing histidine kinase"/>
    <property type="match status" value="1"/>
</dbReference>
<name>X0T1V1_9ZZZZ</name>
<dbReference type="InterPro" id="IPR004358">
    <property type="entry name" value="Sig_transdc_His_kin-like_C"/>
</dbReference>
<dbReference type="InterPro" id="IPR000014">
    <property type="entry name" value="PAS"/>
</dbReference>
<keyword evidence="3" id="KW-0547">Nucleotide-binding</keyword>
<dbReference type="SMART" id="SM00086">
    <property type="entry name" value="PAC"/>
    <property type="match status" value="1"/>
</dbReference>
<keyword evidence="5" id="KW-0067">ATP-binding</keyword>
<evidence type="ECO:0008006" key="10">
    <source>
        <dbReference type="Google" id="ProtNLM"/>
    </source>
</evidence>
<keyword evidence="1" id="KW-0597">Phosphoprotein</keyword>
<protein>
    <recommendedName>
        <fullName evidence="10">Histidine kinase domain-containing protein</fullName>
    </recommendedName>
</protein>
<dbReference type="PROSITE" id="PS50113">
    <property type="entry name" value="PAC"/>
    <property type="match status" value="1"/>
</dbReference>
<dbReference type="PROSITE" id="PS50109">
    <property type="entry name" value="HIS_KIN"/>
    <property type="match status" value="1"/>
</dbReference>
<evidence type="ECO:0000256" key="3">
    <source>
        <dbReference type="ARBA" id="ARBA00022741"/>
    </source>
</evidence>
<dbReference type="InterPro" id="IPR003661">
    <property type="entry name" value="HisK_dim/P_dom"/>
</dbReference>
<dbReference type="InterPro" id="IPR005467">
    <property type="entry name" value="His_kinase_dom"/>
</dbReference>
<sequence length="282" mass="31214">TNEFRVMTKDGRAIWISGRGARIMHGGRLAGLVSFTDITEQKQRNEQLMMADRLASVGELAAGTAHELNNPLTSVIGFSQLLMEEDISDDAREDVELIYKEAQRAANVIKNLLTFARKHAPMKQLNQINNIIEDVLKLRAYEQKVNGIKVKRQLAPDLPEIMVDYFQMEQVFLNIIINAEYFMIEAHNRGTLTVTTKKQNGNVRISIADDGPGISKENLRQIFNPFFTTKEAGKGTGLGLSICHGIMSEHGGQIYAGSQPGKGATIVVELPINSADHIRGTP</sequence>
<dbReference type="SUPFAM" id="SSF55785">
    <property type="entry name" value="PYP-like sensor domain (PAS domain)"/>
    <property type="match status" value="1"/>
</dbReference>
<proteinExistence type="predicted"/>
<feature type="domain" description="Histidine kinase" evidence="7">
    <location>
        <begin position="63"/>
        <end position="274"/>
    </location>
</feature>
<dbReference type="PANTHER" id="PTHR43065">
    <property type="entry name" value="SENSOR HISTIDINE KINASE"/>
    <property type="match status" value="1"/>
</dbReference>
<dbReference type="InterPro" id="IPR036097">
    <property type="entry name" value="HisK_dim/P_sf"/>
</dbReference>
<evidence type="ECO:0000256" key="6">
    <source>
        <dbReference type="ARBA" id="ARBA00023012"/>
    </source>
</evidence>
<dbReference type="Gene3D" id="3.30.565.10">
    <property type="entry name" value="Histidine kinase-like ATPase, C-terminal domain"/>
    <property type="match status" value="1"/>
</dbReference>
<dbReference type="Gene3D" id="3.30.450.20">
    <property type="entry name" value="PAS domain"/>
    <property type="match status" value="1"/>
</dbReference>
<dbReference type="SMART" id="SM00388">
    <property type="entry name" value="HisKA"/>
    <property type="match status" value="1"/>
</dbReference>
<accession>X0T1V1</accession>
<evidence type="ECO:0000259" key="7">
    <source>
        <dbReference type="PROSITE" id="PS50109"/>
    </source>
</evidence>
<dbReference type="PANTHER" id="PTHR43065:SF46">
    <property type="entry name" value="C4-DICARBOXYLATE TRANSPORT SENSOR PROTEIN DCTB"/>
    <property type="match status" value="1"/>
</dbReference>
<gene>
    <name evidence="9" type="ORF">S01H1_04061</name>
</gene>
<evidence type="ECO:0000256" key="2">
    <source>
        <dbReference type="ARBA" id="ARBA00022679"/>
    </source>
</evidence>
<dbReference type="SUPFAM" id="SSF55874">
    <property type="entry name" value="ATPase domain of HSP90 chaperone/DNA topoisomerase II/histidine kinase"/>
    <property type="match status" value="1"/>
</dbReference>
<dbReference type="Pfam" id="PF00512">
    <property type="entry name" value="HisKA"/>
    <property type="match status" value="1"/>
</dbReference>
<feature type="non-terminal residue" evidence="9">
    <location>
        <position position="1"/>
    </location>
</feature>
<dbReference type="InterPro" id="IPR036890">
    <property type="entry name" value="HATPase_C_sf"/>
</dbReference>
<organism evidence="9">
    <name type="scientific">marine sediment metagenome</name>
    <dbReference type="NCBI Taxonomy" id="412755"/>
    <lineage>
        <taxon>unclassified sequences</taxon>
        <taxon>metagenomes</taxon>
        <taxon>ecological metagenomes</taxon>
    </lineage>
</organism>
<reference evidence="9" key="1">
    <citation type="journal article" date="2014" name="Front. Microbiol.">
        <title>High frequency of phylogenetically diverse reductive dehalogenase-homologous genes in deep subseafloor sedimentary metagenomes.</title>
        <authorList>
            <person name="Kawai M."/>
            <person name="Futagami T."/>
            <person name="Toyoda A."/>
            <person name="Takaki Y."/>
            <person name="Nishi S."/>
            <person name="Hori S."/>
            <person name="Arai W."/>
            <person name="Tsubouchi T."/>
            <person name="Morono Y."/>
            <person name="Uchiyama I."/>
            <person name="Ito T."/>
            <person name="Fujiyama A."/>
            <person name="Inagaki F."/>
            <person name="Takami H."/>
        </authorList>
    </citation>
    <scope>NUCLEOTIDE SEQUENCE</scope>
    <source>
        <strain evidence="9">Expedition CK06-06</strain>
    </source>
</reference>